<sequence>MFKHLWMVKNITSLAVFVNKLKADMRAWKEFSEDQEDGRDDRLKHRCIDCGHKEQQIPDLSINDTSKGKMLRNN</sequence>
<reference evidence="2" key="1">
    <citation type="submission" date="2022-11" db="UniProtKB">
        <authorList>
            <consortium name="WormBaseParasite"/>
        </authorList>
    </citation>
    <scope>IDENTIFICATION</scope>
</reference>
<evidence type="ECO:0000313" key="2">
    <source>
        <dbReference type="WBParaSite" id="nRc.2.0.1.t04753-RA"/>
    </source>
</evidence>
<organism evidence="1 2">
    <name type="scientific">Romanomermis culicivorax</name>
    <name type="common">Nematode worm</name>
    <dbReference type="NCBI Taxonomy" id="13658"/>
    <lineage>
        <taxon>Eukaryota</taxon>
        <taxon>Metazoa</taxon>
        <taxon>Ecdysozoa</taxon>
        <taxon>Nematoda</taxon>
        <taxon>Enoplea</taxon>
        <taxon>Dorylaimia</taxon>
        <taxon>Mermithida</taxon>
        <taxon>Mermithoidea</taxon>
        <taxon>Mermithidae</taxon>
        <taxon>Romanomermis</taxon>
    </lineage>
</organism>
<accession>A0A915HS53</accession>
<dbReference type="AlphaFoldDB" id="A0A915HS53"/>
<evidence type="ECO:0000313" key="1">
    <source>
        <dbReference type="Proteomes" id="UP000887565"/>
    </source>
</evidence>
<dbReference type="Proteomes" id="UP000887565">
    <property type="component" value="Unplaced"/>
</dbReference>
<dbReference type="WBParaSite" id="nRc.2.0.1.t04753-RA">
    <property type="protein sequence ID" value="nRc.2.0.1.t04753-RA"/>
    <property type="gene ID" value="nRc.2.0.1.g04753"/>
</dbReference>
<keyword evidence="1" id="KW-1185">Reference proteome</keyword>
<name>A0A915HS53_ROMCU</name>
<proteinExistence type="predicted"/>
<protein>
    <submittedName>
        <fullName evidence="2">Uncharacterized protein</fullName>
    </submittedName>
</protein>